<gene>
    <name evidence="6" type="ORF">EBB54_03995</name>
</gene>
<keyword evidence="3 5" id="KW-1133">Transmembrane helix</keyword>
<feature type="transmembrane region" description="Helical" evidence="5">
    <location>
        <begin position="61"/>
        <end position="86"/>
    </location>
</feature>
<evidence type="ECO:0000256" key="1">
    <source>
        <dbReference type="ARBA" id="ARBA00004651"/>
    </source>
</evidence>
<keyword evidence="2 5" id="KW-0812">Transmembrane</keyword>
<dbReference type="Proteomes" id="UP000274920">
    <property type="component" value="Unassembled WGS sequence"/>
</dbReference>
<dbReference type="SUPFAM" id="SSF90123">
    <property type="entry name" value="ABC transporter transmembrane region"/>
    <property type="match status" value="1"/>
</dbReference>
<dbReference type="AlphaFoldDB" id="A0A426DCR9"/>
<evidence type="ECO:0000256" key="5">
    <source>
        <dbReference type="SAM" id="Phobius"/>
    </source>
</evidence>
<organism evidence="6 7">
    <name type="scientific">Schaedlerella arabinosiphila</name>
    <dbReference type="NCBI Taxonomy" id="2044587"/>
    <lineage>
        <taxon>Bacteria</taxon>
        <taxon>Bacillati</taxon>
        <taxon>Bacillota</taxon>
        <taxon>Clostridia</taxon>
        <taxon>Lachnospirales</taxon>
        <taxon>Lachnospiraceae</taxon>
        <taxon>Schaedlerella</taxon>
    </lineage>
</organism>
<dbReference type="RefSeq" id="WP_125126435.1">
    <property type="nucleotide sequence ID" value="NZ_RHJS01000002.1"/>
</dbReference>
<dbReference type="GO" id="GO:0005524">
    <property type="term" value="F:ATP binding"/>
    <property type="evidence" value="ECO:0007669"/>
    <property type="project" value="InterPro"/>
</dbReference>
<dbReference type="GO" id="GO:0005886">
    <property type="term" value="C:plasma membrane"/>
    <property type="evidence" value="ECO:0007669"/>
    <property type="project" value="UniProtKB-SubCell"/>
</dbReference>
<dbReference type="InterPro" id="IPR036640">
    <property type="entry name" value="ABC1_TM_sf"/>
</dbReference>
<name>A0A426DCR9_9FIRM</name>
<evidence type="ECO:0008006" key="8">
    <source>
        <dbReference type="Google" id="ProtNLM"/>
    </source>
</evidence>
<dbReference type="EMBL" id="RHJS01000002">
    <property type="protein sequence ID" value="RRK30629.1"/>
    <property type="molecule type" value="Genomic_DNA"/>
</dbReference>
<evidence type="ECO:0000256" key="4">
    <source>
        <dbReference type="ARBA" id="ARBA00023136"/>
    </source>
</evidence>
<keyword evidence="7" id="KW-1185">Reference proteome</keyword>
<comment type="subcellular location">
    <subcellularLocation>
        <location evidence="1">Cell membrane</location>
        <topology evidence="1">Multi-pass membrane protein</topology>
    </subcellularLocation>
</comment>
<evidence type="ECO:0000256" key="2">
    <source>
        <dbReference type="ARBA" id="ARBA00022692"/>
    </source>
</evidence>
<evidence type="ECO:0000313" key="7">
    <source>
        <dbReference type="Proteomes" id="UP000274920"/>
    </source>
</evidence>
<sequence>MKESKTFNNTLYCIKYIWKIDKQYILLMITISVLTSIFNVINLSILRYITNTLMKKETGYFLGIIGIMFLLSTVIAVINGSASYLFEPLLQNRIVERIQKDIYTKAKKFSLEEGKWNPDSRRAVPPPDSRFLRLLYPGGRAGG</sequence>
<protein>
    <recommendedName>
        <fullName evidence="8">ABC transporter ATP-binding protein</fullName>
    </recommendedName>
</protein>
<reference evidence="6" key="1">
    <citation type="submission" date="2018-10" db="EMBL/GenBank/DDBJ databases">
        <title>Schaedlerella arabinophila gen. nov. sp. nov., isolated from the mouse intestinal tract and comparative analysis with the genome of the closely related altered Schaedler flora strain ASF502.</title>
        <authorList>
            <person name="Miyake S."/>
            <person name="Soh M."/>
            <person name="Seedorf H."/>
        </authorList>
    </citation>
    <scope>NUCLEOTIDE SEQUENCE [LARGE SCALE GENOMIC DNA]</scope>
    <source>
        <strain evidence="6">DSM 106076</strain>
    </source>
</reference>
<accession>A0A426DCR9</accession>
<proteinExistence type="predicted"/>
<keyword evidence="4 5" id="KW-0472">Membrane</keyword>
<comment type="caution">
    <text evidence="6">The sequence shown here is derived from an EMBL/GenBank/DDBJ whole genome shotgun (WGS) entry which is preliminary data.</text>
</comment>
<evidence type="ECO:0000313" key="6">
    <source>
        <dbReference type="EMBL" id="RRK30629.1"/>
    </source>
</evidence>
<feature type="transmembrane region" description="Helical" evidence="5">
    <location>
        <begin position="24"/>
        <end position="49"/>
    </location>
</feature>
<evidence type="ECO:0000256" key="3">
    <source>
        <dbReference type="ARBA" id="ARBA00022989"/>
    </source>
</evidence>
<dbReference type="Gene3D" id="1.20.1560.10">
    <property type="entry name" value="ABC transporter type 1, transmembrane domain"/>
    <property type="match status" value="1"/>
</dbReference>